<accession>A0ABD4TGW6</accession>
<dbReference type="PRINTS" id="PR00723">
    <property type="entry name" value="SUBTILISIN"/>
</dbReference>
<feature type="active site" description="Charge relay system" evidence="5 6">
    <location>
        <position position="179"/>
    </location>
</feature>
<dbReference type="PROSITE" id="PS00138">
    <property type="entry name" value="SUBTILASE_SER"/>
    <property type="match status" value="1"/>
</dbReference>
<feature type="domain" description="PKD" evidence="8">
    <location>
        <begin position="1432"/>
        <end position="1515"/>
    </location>
</feature>
<dbReference type="InterPro" id="IPR013783">
    <property type="entry name" value="Ig-like_fold"/>
</dbReference>
<dbReference type="Gene3D" id="3.40.50.200">
    <property type="entry name" value="Peptidase S8/S53 domain"/>
    <property type="match status" value="2"/>
</dbReference>
<evidence type="ECO:0000313" key="9">
    <source>
        <dbReference type="EMBL" id="MCQ1537746.1"/>
    </source>
</evidence>
<organism evidence="9 10">
    <name type="scientific">Methanocalculus taiwanensis</name>
    <dbReference type="NCBI Taxonomy" id="106207"/>
    <lineage>
        <taxon>Archaea</taxon>
        <taxon>Methanobacteriati</taxon>
        <taxon>Methanobacteriota</taxon>
        <taxon>Stenosarchaea group</taxon>
        <taxon>Methanomicrobia</taxon>
        <taxon>Methanomicrobiales</taxon>
        <taxon>Methanocalculaceae</taxon>
        <taxon>Methanocalculus</taxon>
    </lineage>
</organism>
<dbReference type="Gene3D" id="1.10.1330.10">
    <property type="entry name" value="Dockerin domain"/>
    <property type="match status" value="1"/>
</dbReference>
<dbReference type="GO" id="GO:0004252">
    <property type="term" value="F:serine-type endopeptidase activity"/>
    <property type="evidence" value="ECO:0007669"/>
    <property type="project" value="UniProtKB-UniRule"/>
</dbReference>
<dbReference type="Pfam" id="PF00963">
    <property type="entry name" value="Cohesin"/>
    <property type="match status" value="1"/>
</dbReference>
<evidence type="ECO:0000256" key="4">
    <source>
        <dbReference type="ARBA" id="ARBA00022825"/>
    </source>
</evidence>
<sequence>MDTRFLILSLALILLLTAGTVAAAPFAGEPQHVIIVMKDRPADDADYLELNAFAEASQRDIISSVNRMSVDEPRSLWSVNAIAATLTEEQVKQVAARPDVARVVPDRIVTLDLTKDTGLAENGDRRMRFFRPATDNEIEWIDPAYPYEEDIAWGVSWIEAPEVWANGFDGTGVTVAVIDTGIKADHPDLAGKIVGWADLVNSRTDPYDDHGHGTHCAGTVAGMGAGGIYTGVAPGADLIGVKVFNSGGSGNTSTVLAGFEKAVELGADVISYSGGAIGFDSDWDEIVLDSSEGIDIPINVSNFNDGFDPTFILLWLESRNNEELEITMRQPNGSVYQGVDCDWYDTPCPPEWGMLKYIGNAALAPGEWTLTIQNPSLNTSEKIWHSGTGYDLNNILYQRFNLTDHMEGLESLTFNISTRYAMETSYDYGYVEVLDTQSQQWFPLLVLNGRGSGVYSVNLTPFVLGQAPPPGPMPPIGPYSVEQTTGPTYLDLRLRYETDSSIIWDGWFIDWMAIPEIGFYDDASGDAGWTADPAEGGWSRISDSDEIYYEWLICYADNGTSLTSQSANRIVENGTVFVTSAGNKGEYGLRSIGAPAAAEKVIAVGATGQSQDYIAFSSSRGPAGWGNNLRIKPDVTAPGQYILSTSVNGGYTYMSGTSMACPHVSGIAALLLQANSTLSPNDVKTIITETAVDLGPEGPDYDYGYGRVSAWAAIEEVTPLVPPTYDAPMLHAGFGFGNLKMGEPNVITAISWNGTPLDGENIHFRIWSGQQEFLNTTNVTNAHGMATASFVPNASGSYSYDVRDAYGNSVSGSIMTRTTASPRELFLFDTVNKDYYTVPNETVPIKYTLVDPQTLDPYAGDVRMVISASIFGQEQPVWVEYLNETITPVNGTIEKAFNVSGMETNRAEIVLAPVANLTQARFYGDINVNTNDFVNQEVKPSVTIAEKKGNATLLVKQYTFLDAQPVPDGIFQLPVVWLYEVDVKALSLQFPDQTAELLSGMIQKLTPEYADLFAEIQNMQENTRLIPYETKNGIGKVTVPVPDGAYLGVVLSHWYDDDDHNGPYSELSEYQALIIVDPWPFEFHPSAPLVEPNRDLFISGDWKGAFAEDARSIAPGTEMNLTCYLQNKAGEPVAGTVYLYTSDSSAIVTTGSDGYGHATLPAVIRFEDAWGYNQLQVVGLSGDAYSYTYVSPPYEWVTITGEFTDSGNSGVLRAGTAVYTPDGEPIPMPGIFEVSRTGVVESYMGSQWWGASASLLSSYLTGTGFFAETVPYGAYETTVAVKDWFWRGGYSQGNWWVYSTYLGATPLTIANPPPEFAEHAGWINVNVQMADGASGVPIYLVYDTVGPDRYMTGFFGDLASSSTMSTSESIYTDMFGAADIQTTGPDGSATLKMYVPENSQVWWEIGGGTPDRVFTTQSGYTIQDTPPEPVAPVANFIGVPATGPAPLTVRFTDTSTGVPTSWTWNFGDGTNSTERHPTKIYQNHGVYTVSLTATNEQGQNTTTKAGYITVLQPTTIMAGNSVIPTGMNRTTGVSVSNMQNMTAVGLNLTFDQTLVQLTAVRPNASVENKVEGFVTEIDNTTGKLNLSMTLQPGIDQGAEPMQIIDLVFAAEQKIGSCPITYTRSEFSGGVSGDVQPFVIVDDGSLRVRMRGDFNDNGRIDIGDVARVAYMAAGLITVDLEADFNGDGVVDAADAAKIAYVYVGKYHEL</sequence>
<dbReference type="InterPro" id="IPR035986">
    <property type="entry name" value="PKD_dom_sf"/>
</dbReference>
<dbReference type="InterPro" id="IPR002102">
    <property type="entry name" value="Cohesin_dom"/>
</dbReference>
<dbReference type="SUPFAM" id="SSF49299">
    <property type="entry name" value="PKD domain"/>
    <property type="match status" value="1"/>
</dbReference>
<evidence type="ECO:0000256" key="6">
    <source>
        <dbReference type="PROSITE-ProRule" id="PRU01240"/>
    </source>
</evidence>
<evidence type="ECO:0000313" key="10">
    <source>
        <dbReference type="Proteomes" id="UP001524383"/>
    </source>
</evidence>
<name>A0ABD4TGW6_9EURY</name>
<proteinExistence type="inferred from homology"/>
<evidence type="ECO:0000256" key="1">
    <source>
        <dbReference type="ARBA" id="ARBA00011073"/>
    </source>
</evidence>
<dbReference type="Proteomes" id="UP001524383">
    <property type="component" value="Unassembled WGS sequence"/>
</dbReference>
<dbReference type="PROSITE" id="PS00018">
    <property type="entry name" value="EF_HAND_1"/>
    <property type="match status" value="1"/>
</dbReference>
<dbReference type="InterPro" id="IPR050131">
    <property type="entry name" value="Peptidase_S8_subtilisin-like"/>
</dbReference>
<dbReference type="GO" id="GO:0006508">
    <property type="term" value="P:proteolysis"/>
    <property type="evidence" value="ECO:0007669"/>
    <property type="project" value="UniProtKB-KW"/>
</dbReference>
<dbReference type="SUPFAM" id="SSF63446">
    <property type="entry name" value="Type I dockerin domain"/>
    <property type="match status" value="1"/>
</dbReference>
<dbReference type="PROSITE" id="PS00137">
    <property type="entry name" value="SUBTILASE_HIS"/>
    <property type="match status" value="1"/>
</dbReference>
<dbReference type="InterPro" id="IPR036439">
    <property type="entry name" value="Dockerin_dom_sf"/>
</dbReference>
<dbReference type="EMBL" id="VOTZ01000002">
    <property type="protein sequence ID" value="MCQ1537746.1"/>
    <property type="molecule type" value="Genomic_DNA"/>
</dbReference>
<dbReference type="PROSITE" id="PS50093">
    <property type="entry name" value="PKD"/>
    <property type="match status" value="1"/>
</dbReference>
<dbReference type="InterPro" id="IPR022398">
    <property type="entry name" value="Peptidase_S8_His-AS"/>
</dbReference>
<feature type="active site" description="Charge relay system" evidence="5 6">
    <location>
        <position position="658"/>
    </location>
</feature>
<dbReference type="FunFam" id="2.60.40.10:FF:000270">
    <property type="entry name" value="Cell surface protein"/>
    <property type="match status" value="1"/>
</dbReference>
<dbReference type="InterPro" id="IPR037045">
    <property type="entry name" value="S8pro/Inhibitor_I9_sf"/>
</dbReference>
<dbReference type="CDD" id="cd14256">
    <property type="entry name" value="Dockerin_I"/>
    <property type="match status" value="1"/>
</dbReference>
<dbReference type="InterPro" id="IPR036852">
    <property type="entry name" value="Peptidase_S8/S53_dom_sf"/>
</dbReference>
<dbReference type="SUPFAM" id="SSF52743">
    <property type="entry name" value="Subtilisin-like"/>
    <property type="match status" value="2"/>
</dbReference>
<dbReference type="InterPro" id="IPR000209">
    <property type="entry name" value="Peptidase_S8/S53_dom"/>
</dbReference>
<evidence type="ECO:0000256" key="2">
    <source>
        <dbReference type="ARBA" id="ARBA00022670"/>
    </source>
</evidence>
<evidence type="ECO:0000256" key="7">
    <source>
        <dbReference type="RuleBase" id="RU003355"/>
    </source>
</evidence>
<gene>
    <name evidence="9" type="ORF">FTO68_01900</name>
</gene>
<evidence type="ECO:0000259" key="8">
    <source>
        <dbReference type="PROSITE" id="PS50093"/>
    </source>
</evidence>
<dbReference type="InterPro" id="IPR010259">
    <property type="entry name" value="S8pro/Inhibitor_I9"/>
</dbReference>
<dbReference type="InterPro" id="IPR023827">
    <property type="entry name" value="Peptidase_S8_Asp-AS"/>
</dbReference>
<keyword evidence="3 6" id="KW-0378">Hydrolase</keyword>
<dbReference type="Pfam" id="PF00082">
    <property type="entry name" value="Peptidase_S8"/>
    <property type="match status" value="2"/>
</dbReference>
<comment type="caution">
    <text evidence="9">The sequence shown here is derived from an EMBL/GenBank/DDBJ whole genome shotgun (WGS) entry which is preliminary data.</text>
</comment>
<evidence type="ECO:0000256" key="5">
    <source>
        <dbReference type="PIRSR" id="PIRSR615500-1"/>
    </source>
</evidence>
<dbReference type="PROSITE" id="PS51892">
    <property type="entry name" value="SUBTILASE"/>
    <property type="match status" value="1"/>
</dbReference>
<keyword evidence="4 6" id="KW-0720">Serine protease</keyword>
<dbReference type="PROSITE" id="PS00136">
    <property type="entry name" value="SUBTILASE_ASP"/>
    <property type="match status" value="1"/>
</dbReference>
<reference evidence="9 10" key="1">
    <citation type="submission" date="2019-08" db="EMBL/GenBank/DDBJ databases">
        <authorList>
            <person name="Chen S.-C."/>
            <person name="Lai M.-C."/>
            <person name="You Y.-T."/>
        </authorList>
    </citation>
    <scope>NUCLEOTIDE SEQUENCE [LARGE SCALE GENOMIC DNA]</scope>
    <source>
        <strain evidence="9 10">P2F9704a</strain>
    </source>
</reference>
<keyword evidence="2 6" id="KW-0645">Protease</keyword>
<evidence type="ECO:0000256" key="3">
    <source>
        <dbReference type="ARBA" id="ARBA00022801"/>
    </source>
</evidence>
<dbReference type="CDD" id="cd00146">
    <property type="entry name" value="PKD"/>
    <property type="match status" value="1"/>
</dbReference>
<dbReference type="InterPro" id="IPR018247">
    <property type="entry name" value="EF_Hand_1_Ca_BS"/>
</dbReference>
<comment type="similarity">
    <text evidence="1 6 7">Belongs to the peptidase S8 family.</text>
</comment>
<dbReference type="PANTHER" id="PTHR43806">
    <property type="entry name" value="PEPTIDASE S8"/>
    <property type="match status" value="1"/>
</dbReference>
<protein>
    <submittedName>
        <fullName evidence="9">S8 family serine peptidase</fullName>
    </submittedName>
</protein>
<dbReference type="InterPro" id="IPR023828">
    <property type="entry name" value="Peptidase_S8_Ser-AS"/>
</dbReference>
<dbReference type="InterPro" id="IPR022409">
    <property type="entry name" value="PKD/Chitinase_dom"/>
</dbReference>
<keyword evidence="10" id="KW-1185">Reference proteome</keyword>
<dbReference type="Gene3D" id="3.30.70.80">
    <property type="entry name" value="Peptidase S8 propeptide/proteinase inhibitor I9"/>
    <property type="match status" value="1"/>
</dbReference>
<dbReference type="Gene3D" id="2.60.40.680">
    <property type="match status" value="1"/>
</dbReference>
<dbReference type="SMART" id="SM00089">
    <property type="entry name" value="PKD"/>
    <property type="match status" value="1"/>
</dbReference>
<dbReference type="RefSeq" id="WP_255331656.1">
    <property type="nucleotide sequence ID" value="NZ_VOTZ01000002.1"/>
</dbReference>
<dbReference type="Pfam" id="PF18911">
    <property type="entry name" value="PKD_4"/>
    <property type="match status" value="1"/>
</dbReference>
<dbReference type="InterPro" id="IPR000601">
    <property type="entry name" value="PKD_dom"/>
</dbReference>
<dbReference type="Gene3D" id="2.60.40.10">
    <property type="entry name" value="Immunoglobulins"/>
    <property type="match status" value="1"/>
</dbReference>
<dbReference type="Pfam" id="PF05922">
    <property type="entry name" value="Inhibitor_I9"/>
    <property type="match status" value="1"/>
</dbReference>
<dbReference type="PANTHER" id="PTHR43806:SF11">
    <property type="entry name" value="CEREVISIN-RELATED"/>
    <property type="match status" value="1"/>
</dbReference>
<dbReference type="InterPro" id="IPR015500">
    <property type="entry name" value="Peptidase_S8_subtilisin-rel"/>
</dbReference>
<feature type="active site" description="Charge relay system" evidence="5 6">
    <location>
        <position position="212"/>
    </location>
</feature>